<keyword evidence="3" id="KW-1185">Reference proteome</keyword>
<dbReference type="OrthoDB" id="9782972at2"/>
<dbReference type="GO" id="GO:0004131">
    <property type="term" value="F:cytosine deaminase activity"/>
    <property type="evidence" value="ECO:0007669"/>
    <property type="project" value="TreeGrafter"/>
</dbReference>
<gene>
    <name evidence="2" type="ORF">SAMN04488136_102192</name>
</gene>
<dbReference type="InterPro" id="IPR032466">
    <property type="entry name" value="Metal_Hydrolase"/>
</dbReference>
<dbReference type="Gene3D" id="3.20.20.140">
    <property type="entry name" value="Metal-dependent hydrolases"/>
    <property type="match status" value="1"/>
</dbReference>
<dbReference type="SUPFAM" id="SSF51556">
    <property type="entry name" value="Metallo-dependent hydrolases"/>
    <property type="match status" value="1"/>
</dbReference>
<dbReference type="PANTHER" id="PTHR32027:SF0">
    <property type="entry name" value="CYTOSINE DEAMINASE"/>
    <property type="match status" value="1"/>
</dbReference>
<dbReference type="InterPro" id="IPR011059">
    <property type="entry name" value="Metal-dep_hydrolase_composite"/>
</dbReference>
<dbReference type="Proteomes" id="UP000198854">
    <property type="component" value="Unassembled WGS sequence"/>
</dbReference>
<proteinExistence type="predicted"/>
<dbReference type="AlphaFoldDB" id="A0A1G7WX59"/>
<dbReference type="STRING" id="861298.SAMN04488136_102192"/>
<organism evidence="2 3">
    <name type="scientific">Vibrio xiamenensis</name>
    <dbReference type="NCBI Taxonomy" id="861298"/>
    <lineage>
        <taxon>Bacteria</taxon>
        <taxon>Pseudomonadati</taxon>
        <taxon>Pseudomonadota</taxon>
        <taxon>Gammaproteobacteria</taxon>
        <taxon>Vibrionales</taxon>
        <taxon>Vibrionaceae</taxon>
        <taxon>Vibrio</taxon>
    </lineage>
</organism>
<dbReference type="InterPro" id="IPR052349">
    <property type="entry name" value="Metallo-hydrolase_Enzymes"/>
</dbReference>
<dbReference type="InterPro" id="IPR013108">
    <property type="entry name" value="Amidohydro_3"/>
</dbReference>
<dbReference type="Pfam" id="PF07969">
    <property type="entry name" value="Amidohydro_3"/>
    <property type="match status" value="1"/>
</dbReference>
<dbReference type="SUPFAM" id="SSF51338">
    <property type="entry name" value="Composite domain of metallo-dependent hydrolases"/>
    <property type="match status" value="1"/>
</dbReference>
<dbReference type="GO" id="GO:0035888">
    <property type="term" value="F:isoguanine deaminase activity"/>
    <property type="evidence" value="ECO:0007669"/>
    <property type="project" value="TreeGrafter"/>
</dbReference>
<evidence type="ECO:0000313" key="3">
    <source>
        <dbReference type="Proteomes" id="UP000198854"/>
    </source>
</evidence>
<sequence length="432" mass="48321">MGLTLTNLRLPMWLLPKPWPMDNNRGEGSASPELANIEIDDDGVIAAVTPVAMAGTPITPVYDAQGALALPPLIDAHVHLDKTYTRARLGEIEPGLLNAIAAMKRDHQRWSEQDLFERSERALKRSYANGCILVRTHVDWHSEQTPLAWQVFERQAERWRSQLCLERVALVPLTLLADRNRARAIIANVKGSRDAVMGGFIHSSNFDQNAMQILLEESQAAGVDLDLHIDEELAASSGLKFLAHWLSEHEFSGRIVCGHSCALSQLDDDEALALLDQFIDKPVTFIALPATNLLLQDATPNRTPRFRGLTLVHEMRARGIAVMFASDNVGDGFCAYGDYNPLDALLLGIYSAQLNAPFDVWSQAVCDRRYLSAAHSAEPHRDIGQSYNLIGQLADWLLFDSSELYHWPQPNYQRPRWKAMRRGVWLDMNSGL</sequence>
<evidence type="ECO:0000259" key="1">
    <source>
        <dbReference type="Pfam" id="PF07969"/>
    </source>
</evidence>
<evidence type="ECO:0000313" key="2">
    <source>
        <dbReference type="EMBL" id="SDG75890.1"/>
    </source>
</evidence>
<reference evidence="2 3" key="1">
    <citation type="submission" date="2016-10" db="EMBL/GenBank/DDBJ databases">
        <authorList>
            <person name="de Groot N.N."/>
        </authorList>
    </citation>
    <scope>NUCLEOTIDE SEQUENCE [LARGE SCALE GENOMIC DNA]</scope>
    <source>
        <strain evidence="2 3">CGMCC 1.10228</strain>
    </source>
</reference>
<dbReference type="GO" id="GO:0006209">
    <property type="term" value="P:cytosine catabolic process"/>
    <property type="evidence" value="ECO:0007669"/>
    <property type="project" value="TreeGrafter"/>
</dbReference>
<dbReference type="EMBL" id="FNDD01000002">
    <property type="protein sequence ID" value="SDG75890.1"/>
    <property type="molecule type" value="Genomic_DNA"/>
</dbReference>
<dbReference type="PROSITE" id="PS01137">
    <property type="entry name" value="TATD_1"/>
    <property type="match status" value="1"/>
</dbReference>
<accession>A0A1G7WX59</accession>
<dbReference type="Gene3D" id="2.30.40.10">
    <property type="entry name" value="Urease, subunit C, domain 1"/>
    <property type="match status" value="1"/>
</dbReference>
<dbReference type="InterPro" id="IPR018228">
    <property type="entry name" value="DNase_TatD-rel_CS"/>
</dbReference>
<protein>
    <submittedName>
        <fullName evidence="2">Cytosine deaminase</fullName>
    </submittedName>
</protein>
<dbReference type="PANTHER" id="PTHR32027">
    <property type="entry name" value="CYTOSINE DEAMINASE"/>
    <property type="match status" value="1"/>
</dbReference>
<name>A0A1G7WX59_9VIBR</name>
<feature type="domain" description="Amidohydrolase 3" evidence="1">
    <location>
        <begin position="155"/>
        <end position="336"/>
    </location>
</feature>
<dbReference type="RefSeq" id="WP_093269248.1">
    <property type="nucleotide sequence ID" value="NZ_FNDD01000002.1"/>
</dbReference>